<dbReference type="InterPro" id="IPR029065">
    <property type="entry name" value="Enolase_C-like"/>
</dbReference>
<keyword evidence="2" id="KW-0479">Metal-binding</keyword>
<evidence type="ECO:0000256" key="2">
    <source>
        <dbReference type="ARBA" id="ARBA00022723"/>
    </source>
</evidence>
<evidence type="ECO:0000313" key="6">
    <source>
        <dbReference type="Proteomes" id="UP001596956"/>
    </source>
</evidence>
<dbReference type="InterPro" id="IPR013342">
    <property type="entry name" value="Mandelate_racemase_C"/>
</dbReference>
<dbReference type="InterPro" id="IPR046945">
    <property type="entry name" value="RHMD-like"/>
</dbReference>
<accession>A0ABW3BL30</accession>
<dbReference type="InterPro" id="IPR018110">
    <property type="entry name" value="Mandel_Rmase/mucon_lact_enz_CS"/>
</dbReference>
<dbReference type="InterPro" id="IPR029017">
    <property type="entry name" value="Enolase-like_N"/>
</dbReference>
<evidence type="ECO:0000256" key="3">
    <source>
        <dbReference type="ARBA" id="ARBA00022842"/>
    </source>
</evidence>
<name>A0ABW3BL30_9ACTN</name>
<evidence type="ECO:0000313" key="5">
    <source>
        <dbReference type="EMBL" id="MFD0804107.1"/>
    </source>
</evidence>
<feature type="non-terminal residue" evidence="5">
    <location>
        <position position="1"/>
    </location>
</feature>
<dbReference type="InterPro" id="IPR013341">
    <property type="entry name" value="Mandelate_racemase_N_dom"/>
</dbReference>
<dbReference type="Pfam" id="PF13378">
    <property type="entry name" value="MR_MLE_C"/>
    <property type="match status" value="1"/>
</dbReference>
<dbReference type="Gene3D" id="3.30.390.10">
    <property type="entry name" value="Enolase-like, N-terminal domain"/>
    <property type="match status" value="1"/>
</dbReference>
<comment type="cofactor">
    <cofactor evidence="1">
        <name>Mg(2+)</name>
        <dbReference type="ChEBI" id="CHEBI:18420"/>
    </cofactor>
</comment>
<dbReference type="EMBL" id="JBHTHR010001364">
    <property type="protein sequence ID" value="MFD0804107.1"/>
    <property type="molecule type" value="Genomic_DNA"/>
</dbReference>
<keyword evidence="6" id="KW-1185">Reference proteome</keyword>
<protein>
    <submittedName>
        <fullName evidence="5">Mandelate racemase/muconate lactonizing enzyme family protein</fullName>
    </submittedName>
</protein>
<keyword evidence="3" id="KW-0460">Magnesium</keyword>
<dbReference type="CDD" id="cd03316">
    <property type="entry name" value="MR_like"/>
    <property type="match status" value="1"/>
</dbReference>
<dbReference type="SFLD" id="SFLDS00001">
    <property type="entry name" value="Enolase"/>
    <property type="match status" value="1"/>
</dbReference>
<dbReference type="Proteomes" id="UP001596956">
    <property type="component" value="Unassembled WGS sequence"/>
</dbReference>
<dbReference type="SMART" id="SM00922">
    <property type="entry name" value="MR_MLE"/>
    <property type="match status" value="1"/>
</dbReference>
<organism evidence="5 6">
    <name type="scientific">Streptomonospora algeriensis</name>
    <dbReference type="NCBI Taxonomy" id="995084"/>
    <lineage>
        <taxon>Bacteria</taxon>
        <taxon>Bacillati</taxon>
        <taxon>Actinomycetota</taxon>
        <taxon>Actinomycetes</taxon>
        <taxon>Streptosporangiales</taxon>
        <taxon>Nocardiopsidaceae</taxon>
        <taxon>Streptomonospora</taxon>
    </lineage>
</organism>
<sequence>AGGLAAMAVGAVDIALWDLRARAAGTSLVESIGRRRDRVRAYGSGINLDYGLEELVEQVRGFAAAGHTAVKMKVGSAELERDVERVARVRELLGPRGRLMIDANQRWDLPAAARAMRELERFAPYWIEEPLPAEDLAAHAELGRRCAVPIAIGENLRTVREFAAALDAGVCQIAQPNAVRIGGITPFLRVAALADARSVPVAPHLLPELSTQLGLCVPRVEMVEDIDRGSLAALGALTAPSGVRIEGGWARARTGPGHGLEFAPVPG</sequence>
<dbReference type="SUPFAM" id="SSF51604">
    <property type="entry name" value="Enolase C-terminal domain-like"/>
    <property type="match status" value="1"/>
</dbReference>
<dbReference type="PROSITE" id="PS00909">
    <property type="entry name" value="MR_MLE_2"/>
    <property type="match status" value="1"/>
</dbReference>
<reference evidence="6" key="1">
    <citation type="journal article" date="2019" name="Int. J. Syst. Evol. Microbiol.">
        <title>The Global Catalogue of Microorganisms (GCM) 10K type strain sequencing project: providing services to taxonomists for standard genome sequencing and annotation.</title>
        <authorList>
            <consortium name="The Broad Institute Genomics Platform"/>
            <consortium name="The Broad Institute Genome Sequencing Center for Infectious Disease"/>
            <person name="Wu L."/>
            <person name="Ma J."/>
        </authorList>
    </citation>
    <scope>NUCLEOTIDE SEQUENCE [LARGE SCALE GENOMIC DNA]</scope>
    <source>
        <strain evidence="6">CCUG 63369</strain>
    </source>
</reference>
<evidence type="ECO:0000259" key="4">
    <source>
        <dbReference type="SMART" id="SM00922"/>
    </source>
</evidence>
<dbReference type="Pfam" id="PF02746">
    <property type="entry name" value="MR_MLE_N"/>
    <property type="match status" value="1"/>
</dbReference>
<gene>
    <name evidence="5" type="ORF">ACFQZU_22720</name>
</gene>
<dbReference type="Gene3D" id="3.20.20.120">
    <property type="entry name" value="Enolase-like C-terminal domain"/>
    <property type="match status" value="1"/>
</dbReference>
<evidence type="ECO:0000256" key="1">
    <source>
        <dbReference type="ARBA" id="ARBA00001946"/>
    </source>
</evidence>
<proteinExistence type="predicted"/>
<dbReference type="InterPro" id="IPR036849">
    <property type="entry name" value="Enolase-like_C_sf"/>
</dbReference>
<feature type="domain" description="Mandelate racemase/muconate lactonizing enzyme C-terminal" evidence="4">
    <location>
        <begin position="52"/>
        <end position="149"/>
    </location>
</feature>
<dbReference type="PANTHER" id="PTHR13794:SF58">
    <property type="entry name" value="MITOCHONDRIAL ENOLASE SUPERFAMILY MEMBER 1"/>
    <property type="match status" value="1"/>
</dbReference>
<dbReference type="PANTHER" id="PTHR13794">
    <property type="entry name" value="ENOLASE SUPERFAMILY, MANDELATE RACEMASE"/>
    <property type="match status" value="1"/>
</dbReference>
<comment type="caution">
    <text evidence="5">The sequence shown here is derived from an EMBL/GenBank/DDBJ whole genome shotgun (WGS) entry which is preliminary data.</text>
</comment>